<feature type="transmembrane region" description="Helical" evidence="1">
    <location>
        <begin position="12"/>
        <end position="31"/>
    </location>
</feature>
<accession>A0A931HX58</accession>
<dbReference type="Proteomes" id="UP000614490">
    <property type="component" value="Unassembled WGS sequence"/>
</dbReference>
<dbReference type="RefSeq" id="WP_197317841.1">
    <property type="nucleotide sequence ID" value="NZ_JADZSC010000003.1"/>
</dbReference>
<keyword evidence="1" id="KW-0812">Transmembrane</keyword>
<reference evidence="2 3" key="1">
    <citation type="journal article" date="2005" name="Int. J. Syst. Evol. Microbiol.">
        <title>Halobacillus yeomjeoni sp. nov., isolated from a marine solar saltern in Korea.</title>
        <authorList>
            <person name="Yoon J.H."/>
            <person name="Kang S.J."/>
            <person name="Lee C.H."/>
            <person name="Oh H.W."/>
            <person name="Oh T.K."/>
        </authorList>
    </citation>
    <scope>NUCLEOTIDE SEQUENCE [LARGE SCALE GENOMIC DNA]</scope>
    <source>
        <strain evidence="2 3">KCTC 3957</strain>
    </source>
</reference>
<evidence type="ECO:0000256" key="1">
    <source>
        <dbReference type="SAM" id="Phobius"/>
    </source>
</evidence>
<keyword evidence="1" id="KW-0472">Membrane</keyword>
<proteinExistence type="predicted"/>
<dbReference type="EMBL" id="JADZSC010000003">
    <property type="protein sequence ID" value="MBH0231199.1"/>
    <property type="molecule type" value="Genomic_DNA"/>
</dbReference>
<comment type="caution">
    <text evidence="2">The sequence shown here is derived from an EMBL/GenBank/DDBJ whole genome shotgun (WGS) entry which is preliminary data.</text>
</comment>
<keyword evidence="3" id="KW-1185">Reference proteome</keyword>
<evidence type="ECO:0000313" key="2">
    <source>
        <dbReference type="EMBL" id="MBH0231199.1"/>
    </source>
</evidence>
<feature type="transmembrane region" description="Helical" evidence="1">
    <location>
        <begin position="37"/>
        <end position="57"/>
    </location>
</feature>
<evidence type="ECO:0000313" key="3">
    <source>
        <dbReference type="Proteomes" id="UP000614490"/>
    </source>
</evidence>
<gene>
    <name evidence="2" type="ORF">H0267_13310</name>
</gene>
<protein>
    <submittedName>
        <fullName evidence="2">Uncharacterized protein</fullName>
    </submittedName>
</protein>
<sequence>METRHTHRPASQLLAILCGVMIALFIAISFITKNFNYSIASILTVGVIYGCFFIQSAKPKPVPVYKKESH</sequence>
<keyword evidence="1" id="KW-1133">Transmembrane helix</keyword>
<organism evidence="2 3">
    <name type="scientific">Halobacillus yeomjeoni</name>
    <dbReference type="NCBI Taxonomy" id="311194"/>
    <lineage>
        <taxon>Bacteria</taxon>
        <taxon>Bacillati</taxon>
        <taxon>Bacillota</taxon>
        <taxon>Bacilli</taxon>
        <taxon>Bacillales</taxon>
        <taxon>Bacillaceae</taxon>
        <taxon>Halobacillus</taxon>
    </lineage>
</organism>
<name>A0A931HX58_9BACI</name>
<dbReference type="AlphaFoldDB" id="A0A931HX58"/>